<proteinExistence type="predicted"/>
<feature type="compositionally biased region" description="Low complexity" evidence="1">
    <location>
        <begin position="1052"/>
        <end position="1069"/>
    </location>
</feature>
<name>A0A2K3CQW7_CHLRE</name>
<evidence type="ECO:0000256" key="1">
    <source>
        <dbReference type="SAM" id="MobiDB-lite"/>
    </source>
</evidence>
<feature type="region of interest" description="Disordered" evidence="1">
    <location>
        <begin position="1414"/>
        <end position="1438"/>
    </location>
</feature>
<keyword evidence="4" id="KW-1185">Reference proteome</keyword>
<feature type="region of interest" description="Disordered" evidence="1">
    <location>
        <begin position="801"/>
        <end position="869"/>
    </location>
</feature>
<dbReference type="Pfam" id="PF11817">
    <property type="entry name" value="Foie-gras_1"/>
    <property type="match status" value="1"/>
</dbReference>
<dbReference type="ExpressionAtlas" id="A0A2K3CQW7">
    <property type="expression patterns" value="differential"/>
</dbReference>
<dbReference type="RefSeq" id="XP_042914864.1">
    <property type="nucleotide sequence ID" value="XM_043072405.1"/>
</dbReference>
<feature type="compositionally biased region" description="Gly residues" evidence="1">
    <location>
        <begin position="397"/>
        <end position="434"/>
    </location>
</feature>
<evidence type="ECO:0000313" key="3">
    <source>
        <dbReference type="EMBL" id="PNW70671.1"/>
    </source>
</evidence>
<feature type="compositionally biased region" description="Pro residues" evidence="1">
    <location>
        <begin position="851"/>
        <end position="862"/>
    </location>
</feature>
<sequence>MAACNFVASFYPQEHRTPPLPLVALLGCPELHREIGDFFIQQHRPPLVFHGSNEPIEQFVARAFGPKKQSVLLGPVMGILKSDWFAKHRGKKPAMAVALVERRDLEGDPSTWNRLVYGLKLIADGAGQRGAGLIVGVVQQQGLGELPPDRVQAVAHNLSLDRRLILPLPLLPPPGTPADDPAVKHVRDGCLGRLGKLVLELCTAYYSRLSRHVADKAAQRRAALNGPLPPELAARTAFKLAVYAEFRQDWATAVAHYREAYAGCLAVQVVAAPAQGAAPARGPASGGGVVVVKPQKWTEVCAVAELVHLKLLMLAVHQGRVEEAVAQVRAHLGHFRSPPGSLPPPAASSHHGYLVRQHQVAAQEVGSHVDSLPPYLPATFTHSALGLGAQQATPVPGTGGVGAGPTGGGGGGSGAAGGGWAAGGPVGGGGGGLSPPGLPPQHPQHPHFHHISAPPPAGYPHGGQQLITGGGAAAGPTGLGSSFTGASAGSITGGTVAVPSSSLKDCSRPHLLMAAARLAVARRQAADAMRSARGMAVGGGGGGSSGASGGAASGAGGGGGGGGGGVLLDTAPVRRGAFVGQLVLRNEAVQGGYSPLSDSDYCLFLESEECRLVTPALAIDVMNSALILLKDCTGADRLRSQLGGLMAGEHMLAGNLSAARKLLLQVCHQYRREGWLLPLLQALVSLREVAQRLRLPSEHLCYSLEICALATQLQPPPQAAAAAAAAAAVQPPQAGAAAPHPITLLTQGGGGAGAGGVVSMAVTETASCAARIVDPNAAMVACRSAVSTLISGISDIKQGIMKNGTPSAPSSGAATPPEPVTPDSSAPQVPLPHLTTAAAAAAAAGGGAGAPPVPGTAPPPPTVTSGGLPRHFHYTVEHLDLREAQRRAREAGDPRPVADIMHRHSQHDYGWCRCVALAAGFAYGRPAGDADTADFYLGLYNQLPLGLPLKGVILHFADDVGDTWVQALPGPIPADEPPAMPLPGHVGAALDSATHSFHHLHLNTHLKPHNARQPQQQQQQGAAGPGGVTGPAEGDGTERLPGQLHFTDGPPSSTTSSSTTSSSSTASATLPPHRWAHYSVRLAPRCLGRLRAERAILLLSDHATIVFKLASFPPATAAAAQPGVLTGPLLAPPTAVGRQARTPSLSAAAAVACGLPSVDHAAAPFRSIRAPGPVAGPAVAPGQLVFNVAHLGPLPSLSYGLPTGLALLGEHAPLLAVLAVPAGGRPLVGAAMEFVIGRTGGGLQPSDIVLVVDDAEGPTKGLMALNNERYRIPLPPVQPGRRHTVRLWARSAAAGTAAVAAMLLCPAQVTASATLTFEEPFEFKCRLSSEVGVHTLSLPRVNARELGATQLTIGQPVMVTALVRALQPALLELAGAQVALEPGAAIKLVADPAQQLSVLNGGVGGFDPRGTSAAAAGGAGGGGGGGIPGSAPGTAPPSPLRLQNGAGGATGAAGNADAAVGGGGGSGPVVVAPSRLCRGDVFTLLLPICPTEMLEHARSMGRLNLRWRRAAGHGLRAAMPALGDGDPDEADPLAEPCPDPWVTTTLELPRVTVADSLLTARTVLSQTAVTAGIPFTYSLQLQNFGSTPLELMVSLTDSPSFACAGERSPSLTVPPRERASVSWQLTAPAAGHLALPAVRLLAPRHNCALTTQSPHVYVAPF</sequence>
<dbReference type="Proteomes" id="UP000006906">
    <property type="component" value="Chromosome 17"/>
</dbReference>
<dbReference type="Gramene" id="PNW70671">
    <property type="protein sequence ID" value="PNW70671"/>
    <property type="gene ID" value="CHLRE_17g729700v5"/>
</dbReference>
<organism evidence="3 4">
    <name type="scientific">Chlamydomonas reinhardtii</name>
    <name type="common">Chlamydomonas smithii</name>
    <dbReference type="NCBI Taxonomy" id="3055"/>
    <lineage>
        <taxon>Eukaryota</taxon>
        <taxon>Viridiplantae</taxon>
        <taxon>Chlorophyta</taxon>
        <taxon>core chlorophytes</taxon>
        <taxon>Chlorophyceae</taxon>
        <taxon>CS clade</taxon>
        <taxon>Chlamydomonadales</taxon>
        <taxon>Chlamydomonadaceae</taxon>
        <taxon>Chlamydomonas</taxon>
    </lineage>
</organism>
<dbReference type="InParanoid" id="A0A2K3CQW7"/>
<dbReference type="OMA" id="NERYRIP"/>
<feature type="domain" description="Trafficking protein particle complex subunit 11" evidence="2">
    <location>
        <begin position="592"/>
        <end position="706"/>
    </location>
</feature>
<feature type="region of interest" description="Disordered" evidence="1">
    <location>
        <begin position="535"/>
        <end position="555"/>
    </location>
</feature>
<evidence type="ECO:0000259" key="2">
    <source>
        <dbReference type="Pfam" id="PF11817"/>
    </source>
</evidence>
<accession>A0A2K3CQW7</accession>
<dbReference type="EMBL" id="CM008978">
    <property type="protein sequence ID" value="PNW70671.1"/>
    <property type="molecule type" value="Genomic_DNA"/>
</dbReference>
<protein>
    <recommendedName>
        <fullName evidence="2">Trafficking protein particle complex subunit 11 domain-containing protein</fullName>
    </recommendedName>
</protein>
<reference evidence="3 4" key="1">
    <citation type="journal article" date="2007" name="Science">
        <title>The Chlamydomonas genome reveals the evolution of key animal and plant functions.</title>
        <authorList>
            <person name="Merchant S.S."/>
            <person name="Prochnik S.E."/>
            <person name="Vallon O."/>
            <person name="Harris E.H."/>
            <person name="Karpowicz S.J."/>
            <person name="Witman G.B."/>
            <person name="Terry A."/>
            <person name="Salamov A."/>
            <person name="Fritz-Laylin L.K."/>
            <person name="Marechal-Drouard L."/>
            <person name="Marshall W.F."/>
            <person name="Qu L.H."/>
            <person name="Nelson D.R."/>
            <person name="Sanderfoot A.A."/>
            <person name="Spalding M.H."/>
            <person name="Kapitonov V.V."/>
            <person name="Ren Q."/>
            <person name="Ferris P."/>
            <person name="Lindquist E."/>
            <person name="Shapiro H."/>
            <person name="Lucas S.M."/>
            <person name="Grimwood J."/>
            <person name="Schmutz J."/>
            <person name="Cardol P."/>
            <person name="Cerutti H."/>
            <person name="Chanfreau G."/>
            <person name="Chen C.L."/>
            <person name="Cognat V."/>
            <person name="Croft M.T."/>
            <person name="Dent R."/>
            <person name="Dutcher S."/>
            <person name="Fernandez E."/>
            <person name="Fukuzawa H."/>
            <person name="Gonzalez-Ballester D."/>
            <person name="Gonzalez-Halphen D."/>
            <person name="Hallmann A."/>
            <person name="Hanikenne M."/>
            <person name="Hippler M."/>
            <person name="Inwood W."/>
            <person name="Jabbari K."/>
            <person name="Kalanon M."/>
            <person name="Kuras R."/>
            <person name="Lefebvre P.A."/>
            <person name="Lemaire S.D."/>
            <person name="Lobanov A.V."/>
            <person name="Lohr M."/>
            <person name="Manuell A."/>
            <person name="Meier I."/>
            <person name="Mets L."/>
            <person name="Mittag M."/>
            <person name="Mittelmeier T."/>
            <person name="Moroney J.V."/>
            <person name="Moseley J."/>
            <person name="Napoli C."/>
            <person name="Nedelcu A.M."/>
            <person name="Niyogi K."/>
            <person name="Novoselov S.V."/>
            <person name="Paulsen I.T."/>
            <person name="Pazour G."/>
            <person name="Purton S."/>
            <person name="Ral J.P."/>
            <person name="Riano-Pachon D.M."/>
            <person name="Riekhof W."/>
            <person name="Rymarquis L."/>
            <person name="Schroda M."/>
            <person name="Stern D."/>
            <person name="Umen J."/>
            <person name="Willows R."/>
            <person name="Wilson N."/>
            <person name="Zimmer S.L."/>
            <person name="Allmer J."/>
            <person name="Balk J."/>
            <person name="Bisova K."/>
            <person name="Chen C.J."/>
            <person name="Elias M."/>
            <person name="Gendler K."/>
            <person name="Hauser C."/>
            <person name="Lamb M.R."/>
            <person name="Ledford H."/>
            <person name="Long J.C."/>
            <person name="Minagawa J."/>
            <person name="Page M.D."/>
            <person name="Pan J."/>
            <person name="Pootakham W."/>
            <person name="Roje S."/>
            <person name="Rose A."/>
            <person name="Stahlberg E."/>
            <person name="Terauchi A.M."/>
            <person name="Yang P."/>
            <person name="Ball S."/>
            <person name="Bowler C."/>
            <person name="Dieckmann C.L."/>
            <person name="Gladyshev V.N."/>
            <person name="Green P."/>
            <person name="Jorgensen R."/>
            <person name="Mayfield S."/>
            <person name="Mueller-Roeber B."/>
            <person name="Rajamani S."/>
            <person name="Sayre R.T."/>
            <person name="Brokstein P."/>
            <person name="Dubchak I."/>
            <person name="Goodstein D."/>
            <person name="Hornick L."/>
            <person name="Huang Y.W."/>
            <person name="Jhaveri J."/>
            <person name="Luo Y."/>
            <person name="Martinez D."/>
            <person name="Ngau W.C."/>
            <person name="Otillar B."/>
            <person name="Poliakov A."/>
            <person name="Porter A."/>
            <person name="Szajkowski L."/>
            <person name="Werner G."/>
            <person name="Zhou K."/>
            <person name="Grigoriev I.V."/>
            <person name="Rokhsar D.S."/>
            <person name="Grossman A.R."/>
        </authorList>
    </citation>
    <scope>NUCLEOTIDE SEQUENCE [LARGE SCALE GENOMIC DNA]</scope>
    <source>
        <strain evidence="4">CC-503</strain>
    </source>
</reference>
<evidence type="ECO:0000313" key="4">
    <source>
        <dbReference type="Proteomes" id="UP000006906"/>
    </source>
</evidence>
<feature type="compositionally biased region" description="Low complexity" evidence="1">
    <location>
        <begin position="1013"/>
        <end position="1022"/>
    </location>
</feature>
<feature type="compositionally biased region" description="Gly residues" evidence="1">
    <location>
        <begin position="1417"/>
        <end position="1428"/>
    </location>
</feature>
<dbReference type="PANTHER" id="PTHR14374:SF0">
    <property type="entry name" value="TRAFFICKING PROTEIN PARTICLE COMPLEX SUBUNIT 11"/>
    <property type="match status" value="1"/>
</dbReference>
<feature type="compositionally biased region" description="Gly residues" evidence="1">
    <location>
        <begin position="536"/>
        <end position="555"/>
    </location>
</feature>
<dbReference type="GeneID" id="5722848"/>
<dbReference type="PANTHER" id="PTHR14374">
    <property type="entry name" value="FOIE GRAS"/>
    <property type="match status" value="1"/>
</dbReference>
<dbReference type="KEGG" id="cre:CHLRE_17g729700v5"/>
<dbReference type="STRING" id="3055.A0A2K3CQW7"/>
<gene>
    <name evidence="3" type="ORF">CHLRE_17g729700v5</name>
</gene>
<dbReference type="InterPro" id="IPR021773">
    <property type="entry name" value="TPC11"/>
</dbReference>
<feature type="region of interest" description="Disordered" evidence="1">
    <location>
        <begin position="393"/>
        <end position="447"/>
    </location>
</feature>
<feature type="region of interest" description="Disordered" evidence="1">
    <location>
        <begin position="1007"/>
        <end position="1070"/>
    </location>
</feature>
<dbReference type="OrthoDB" id="6278596at2759"/>
<feature type="compositionally biased region" description="Low complexity" evidence="1">
    <location>
        <begin position="804"/>
        <end position="815"/>
    </location>
</feature>